<proteinExistence type="predicted"/>
<dbReference type="EMBL" id="JAFLHG010000006">
    <property type="protein sequence ID" value="MBT8797944.1"/>
    <property type="molecule type" value="Genomic_DNA"/>
</dbReference>
<dbReference type="Pfam" id="PF13508">
    <property type="entry name" value="Acetyltransf_7"/>
    <property type="match status" value="1"/>
</dbReference>
<dbReference type="PROSITE" id="PS51186">
    <property type="entry name" value="GNAT"/>
    <property type="match status" value="1"/>
</dbReference>
<comment type="caution">
    <text evidence="4">The sequence shown here is derived from an EMBL/GenBank/DDBJ whole genome shotgun (WGS) entry which is preliminary data.</text>
</comment>
<dbReference type="RefSeq" id="WP_215487183.1">
    <property type="nucleotide sequence ID" value="NZ_BAAAPJ010000002.1"/>
</dbReference>
<organism evidence="4 5">
    <name type="scientific">Microbacterium flavum</name>
    <dbReference type="NCBI Taxonomy" id="415216"/>
    <lineage>
        <taxon>Bacteria</taxon>
        <taxon>Bacillati</taxon>
        <taxon>Actinomycetota</taxon>
        <taxon>Actinomycetes</taxon>
        <taxon>Micrococcales</taxon>
        <taxon>Microbacteriaceae</taxon>
        <taxon>Microbacterium</taxon>
    </lineage>
</organism>
<dbReference type="SUPFAM" id="SSF55729">
    <property type="entry name" value="Acyl-CoA N-acyltransferases (Nat)"/>
    <property type="match status" value="1"/>
</dbReference>
<evidence type="ECO:0000259" key="3">
    <source>
        <dbReference type="PROSITE" id="PS51186"/>
    </source>
</evidence>
<evidence type="ECO:0000256" key="1">
    <source>
        <dbReference type="ARBA" id="ARBA00022679"/>
    </source>
</evidence>
<dbReference type="PANTHER" id="PTHR43877:SF1">
    <property type="entry name" value="ACETYLTRANSFERASE"/>
    <property type="match status" value="1"/>
</dbReference>
<evidence type="ECO:0000256" key="2">
    <source>
        <dbReference type="ARBA" id="ARBA00023315"/>
    </source>
</evidence>
<feature type="domain" description="N-acetyltransferase" evidence="3">
    <location>
        <begin position="3"/>
        <end position="164"/>
    </location>
</feature>
<name>A0ABS5XTU8_9MICO</name>
<keyword evidence="5" id="KW-1185">Reference proteome</keyword>
<dbReference type="CDD" id="cd04301">
    <property type="entry name" value="NAT_SF"/>
    <property type="match status" value="1"/>
</dbReference>
<keyword evidence="1" id="KW-0808">Transferase</keyword>
<dbReference type="PANTHER" id="PTHR43877">
    <property type="entry name" value="AMINOALKYLPHOSPHONATE N-ACETYLTRANSFERASE-RELATED-RELATED"/>
    <property type="match status" value="1"/>
</dbReference>
<dbReference type="Proteomes" id="UP000740605">
    <property type="component" value="Unassembled WGS sequence"/>
</dbReference>
<dbReference type="InterPro" id="IPR050832">
    <property type="entry name" value="Bact_Acetyltransf"/>
</dbReference>
<keyword evidence="2" id="KW-0012">Acyltransferase</keyword>
<evidence type="ECO:0000313" key="5">
    <source>
        <dbReference type="Proteomes" id="UP000740605"/>
    </source>
</evidence>
<gene>
    <name evidence="4" type="ORF">J0P97_07660</name>
</gene>
<dbReference type="InterPro" id="IPR016181">
    <property type="entry name" value="Acyl_CoA_acyltransferase"/>
</dbReference>
<dbReference type="InterPro" id="IPR000182">
    <property type="entry name" value="GNAT_dom"/>
</dbReference>
<evidence type="ECO:0000313" key="4">
    <source>
        <dbReference type="EMBL" id="MBT8797944.1"/>
    </source>
</evidence>
<accession>A0ABS5XTU8</accession>
<dbReference type="Gene3D" id="3.40.630.30">
    <property type="match status" value="1"/>
</dbReference>
<protein>
    <submittedName>
        <fullName evidence="4">GNAT family N-acetyltransferase</fullName>
    </submittedName>
</protein>
<reference evidence="4 5" key="1">
    <citation type="submission" date="2021-03" db="EMBL/GenBank/DDBJ databases">
        <title>Microbacterium pauli sp. nov., isolated from microfiltered milk.</title>
        <authorList>
            <person name="Bellassi P."/>
            <person name="Fontana A."/>
            <person name="Callegari M.L."/>
            <person name="Lorenzo M."/>
            <person name="Cappa F."/>
        </authorList>
    </citation>
    <scope>NUCLEOTIDE SEQUENCE [LARGE SCALE GENOMIC DNA]</scope>
    <source>
        <strain evidence="4 5">DSM 18909</strain>
    </source>
</reference>
<sequence length="164" mass="18264">MAFTIRQPRSGEASAIADVHVATWREAYSDLLPEDYFSEEYVAGRHRMWQHVLTHPRDDMLVRVAEADGEIVGFAWVGPGEGVNGEEAPRERLLYAIYVLAAHYGTGIGQALLDEALGDGPAMLWVAKENPRAAAFYLRNGFRFDGVEHVDPHAPSITDARMLR</sequence>